<dbReference type="Proteomes" id="UP000799291">
    <property type="component" value="Unassembled WGS sequence"/>
</dbReference>
<evidence type="ECO:0000313" key="1">
    <source>
        <dbReference type="EMBL" id="KAF2683512.1"/>
    </source>
</evidence>
<proteinExistence type="predicted"/>
<dbReference type="AlphaFoldDB" id="A0A6G1IZ38"/>
<reference evidence="1" key="1">
    <citation type="journal article" date="2020" name="Stud. Mycol.">
        <title>101 Dothideomycetes genomes: a test case for predicting lifestyles and emergence of pathogens.</title>
        <authorList>
            <person name="Haridas S."/>
            <person name="Albert R."/>
            <person name="Binder M."/>
            <person name="Bloem J."/>
            <person name="Labutti K."/>
            <person name="Salamov A."/>
            <person name="Andreopoulos B."/>
            <person name="Baker S."/>
            <person name="Barry K."/>
            <person name="Bills G."/>
            <person name="Bluhm B."/>
            <person name="Cannon C."/>
            <person name="Castanera R."/>
            <person name="Culley D."/>
            <person name="Daum C."/>
            <person name="Ezra D."/>
            <person name="Gonzalez J."/>
            <person name="Henrissat B."/>
            <person name="Kuo A."/>
            <person name="Liang C."/>
            <person name="Lipzen A."/>
            <person name="Lutzoni F."/>
            <person name="Magnuson J."/>
            <person name="Mondo S."/>
            <person name="Nolan M."/>
            <person name="Ohm R."/>
            <person name="Pangilinan J."/>
            <person name="Park H.-J."/>
            <person name="Ramirez L."/>
            <person name="Alfaro M."/>
            <person name="Sun H."/>
            <person name="Tritt A."/>
            <person name="Yoshinaga Y."/>
            <person name="Zwiers L.-H."/>
            <person name="Turgeon B."/>
            <person name="Goodwin S."/>
            <person name="Spatafora J."/>
            <person name="Crous P."/>
            <person name="Grigoriev I."/>
        </authorList>
    </citation>
    <scope>NUCLEOTIDE SEQUENCE</scope>
    <source>
        <strain evidence="1">CBS 122367</strain>
    </source>
</reference>
<gene>
    <name evidence="1" type="ORF">K458DRAFT_47360</name>
</gene>
<accession>A0A6G1IZ38</accession>
<keyword evidence="2" id="KW-1185">Reference proteome</keyword>
<evidence type="ECO:0000313" key="2">
    <source>
        <dbReference type="Proteomes" id="UP000799291"/>
    </source>
</evidence>
<name>A0A6G1IZ38_9PLEO</name>
<dbReference type="EMBL" id="MU005584">
    <property type="protein sequence ID" value="KAF2683512.1"/>
    <property type="molecule type" value="Genomic_DNA"/>
</dbReference>
<sequence>MRHSLQQRDSKRIRLWQGSNVGDEKNFTTQSGFFRVLTQPRFICLLLGLTWLQAWSWPDIMAPDALPSSVGLAWAKTFEESPVPHPKIDKFAFTSAEGPR</sequence>
<protein>
    <submittedName>
        <fullName evidence="1">Uncharacterized protein</fullName>
    </submittedName>
</protein>
<organism evidence="1 2">
    <name type="scientific">Lentithecium fluviatile CBS 122367</name>
    <dbReference type="NCBI Taxonomy" id="1168545"/>
    <lineage>
        <taxon>Eukaryota</taxon>
        <taxon>Fungi</taxon>
        <taxon>Dikarya</taxon>
        <taxon>Ascomycota</taxon>
        <taxon>Pezizomycotina</taxon>
        <taxon>Dothideomycetes</taxon>
        <taxon>Pleosporomycetidae</taxon>
        <taxon>Pleosporales</taxon>
        <taxon>Massarineae</taxon>
        <taxon>Lentitheciaceae</taxon>
        <taxon>Lentithecium</taxon>
    </lineage>
</organism>